<proteinExistence type="predicted"/>
<keyword evidence="9" id="KW-1185">Reference proteome</keyword>
<feature type="signal peptide" evidence="6">
    <location>
        <begin position="1"/>
        <end position="31"/>
    </location>
</feature>
<protein>
    <submittedName>
        <fullName evidence="8">Mono/diheme cytochrome c family protein</fullName>
    </submittedName>
</protein>
<feature type="binding site" description="axial binding residue" evidence="5">
    <location>
        <position position="348"/>
    </location>
    <ligand>
        <name>heme c</name>
        <dbReference type="ChEBI" id="CHEBI:61717"/>
        <label>3</label>
    </ligand>
    <ligandPart>
        <name>Fe</name>
        <dbReference type="ChEBI" id="CHEBI:18248"/>
    </ligandPart>
</feature>
<keyword evidence="6" id="KW-0732">Signal</keyword>
<comment type="cofactor">
    <cofactor evidence="4">
        <name>heme c</name>
        <dbReference type="ChEBI" id="CHEBI:61717"/>
    </cofactor>
    <text evidence="4">Binds 3 heme c groups covalently per subunit.</text>
</comment>
<dbReference type="GO" id="GO:0005506">
    <property type="term" value="F:iron ion binding"/>
    <property type="evidence" value="ECO:0007669"/>
    <property type="project" value="InterPro"/>
</dbReference>
<feature type="binding site" description="axial binding residue" evidence="5">
    <location>
        <position position="74"/>
    </location>
    <ligand>
        <name>heme c</name>
        <dbReference type="ChEBI" id="CHEBI:61717"/>
        <label>1</label>
    </ligand>
    <ligandPart>
        <name>Fe</name>
        <dbReference type="ChEBI" id="CHEBI:18248"/>
    </ligandPart>
</feature>
<feature type="chain" id="PRO_5020896028" evidence="6">
    <location>
        <begin position="32"/>
        <end position="442"/>
    </location>
</feature>
<evidence type="ECO:0000313" key="8">
    <source>
        <dbReference type="EMBL" id="TCS37526.1"/>
    </source>
</evidence>
<accession>A0A4R3HW74</accession>
<feature type="binding site" description="covalent" evidence="4">
    <location>
        <position position="219"/>
    </location>
    <ligand>
        <name>heme c</name>
        <dbReference type="ChEBI" id="CHEBI:61717"/>
        <label>2</label>
    </ligand>
</feature>
<feature type="binding site" description="covalent" evidence="4">
    <location>
        <position position="347"/>
    </location>
    <ligand>
        <name>heme c</name>
        <dbReference type="ChEBI" id="CHEBI:61717"/>
        <label>3</label>
    </ligand>
</feature>
<evidence type="ECO:0000256" key="6">
    <source>
        <dbReference type="SAM" id="SignalP"/>
    </source>
</evidence>
<evidence type="ECO:0000256" key="3">
    <source>
        <dbReference type="ARBA" id="ARBA00023004"/>
    </source>
</evidence>
<dbReference type="PANTHER" id="PTHR35008:SF4">
    <property type="entry name" value="BLL4482 PROTEIN"/>
    <property type="match status" value="1"/>
</dbReference>
<reference evidence="8 9" key="1">
    <citation type="submission" date="2019-03" db="EMBL/GenBank/DDBJ databases">
        <title>Genomic Encyclopedia of Type Strains, Phase IV (KMG-IV): sequencing the most valuable type-strain genomes for metagenomic binning, comparative biology and taxonomic classification.</title>
        <authorList>
            <person name="Goeker M."/>
        </authorList>
    </citation>
    <scope>NUCLEOTIDE SEQUENCE [LARGE SCALE GENOMIC DNA]</scope>
    <source>
        <strain evidence="8 9">DSM 7445</strain>
    </source>
</reference>
<dbReference type="PROSITE" id="PS51007">
    <property type="entry name" value="CYTC"/>
    <property type="match status" value="3"/>
</dbReference>
<keyword evidence="3 5" id="KW-0408">Iron</keyword>
<evidence type="ECO:0000313" key="9">
    <source>
        <dbReference type="Proteomes" id="UP000295382"/>
    </source>
</evidence>
<sequence>MLIKLMQMRGKAWLAWLAIGAMLLVAAQASAQTAPLSRPVQPSSPSPISRTPASATLIERGKYLAQAGDCIACHTVPGKPIFSGNRPLPTPFGTLYSPNITPDRKHGIGAWTATEFYDMMHTGRGRDGKLLYPAMPFASYTKVTRADSDAIFAYLMSVPAVAQENRPHELRFPYNNRSLLIGWRTLYFQQGEYQPDKTKSVEWNRGAYLVQGLGHCAMCHTPINMLGGSSEAQAFQGGLIPMQHWYAPSLTSNREAGLGEWELKDIMDLLQVGISMRATVYGPMAEVTYNSLQHLSDEDIRAMAVYLKSLPDKETSVRGPSQLPNTPEAIQAFSEGRRVYEAKCATCHRSDGRGKPPHYPPLANNQSIEMTSAVNAIRMVLNGGYPPGTKKNPMPYGMPPFAQELSDVEVAAVVTYIRTAWGNRGAPVTPREANALRSVHME</sequence>
<dbReference type="InterPro" id="IPR014353">
    <property type="entry name" value="Membr-bd_ADH_cyt_c"/>
</dbReference>
<feature type="binding site" description="covalent" evidence="4">
    <location>
        <position position="344"/>
    </location>
    <ligand>
        <name>heme c</name>
        <dbReference type="ChEBI" id="CHEBI:61717"/>
        <label>3</label>
    </ligand>
</feature>
<gene>
    <name evidence="8" type="ORF">EDC30_104330</name>
</gene>
<dbReference type="PANTHER" id="PTHR35008">
    <property type="entry name" value="BLL4482 PROTEIN-RELATED"/>
    <property type="match status" value="1"/>
</dbReference>
<dbReference type="SUPFAM" id="SSF46626">
    <property type="entry name" value="Cytochrome c"/>
    <property type="match status" value="3"/>
</dbReference>
<dbReference type="InterPro" id="IPR036909">
    <property type="entry name" value="Cyt_c-like_dom_sf"/>
</dbReference>
<dbReference type="PIRSF" id="PIRSF000018">
    <property type="entry name" value="Mb_ADH_cyt_c"/>
    <property type="match status" value="1"/>
</dbReference>
<feature type="domain" description="Cytochrome c" evidence="7">
    <location>
        <begin position="201"/>
        <end position="311"/>
    </location>
</feature>
<dbReference type="EMBL" id="SLZQ01000004">
    <property type="protein sequence ID" value="TCS37526.1"/>
    <property type="molecule type" value="Genomic_DNA"/>
</dbReference>
<dbReference type="InterPro" id="IPR009056">
    <property type="entry name" value="Cyt_c-like_dom"/>
</dbReference>
<feature type="binding site" description="covalent" evidence="4">
    <location>
        <position position="216"/>
    </location>
    <ligand>
        <name>heme c</name>
        <dbReference type="ChEBI" id="CHEBI:61717"/>
        <label>2</label>
    </ligand>
</feature>
<feature type="domain" description="Cytochrome c" evidence="7">
    <location>
        <begin position="331"/>
        <end position="421"/>
    </location>
</feature>
<evidence type="ECO:0000256" key="5">
    <source>
        <dbReference type="PIRSR" id="PIRSR000018-51"/>
    </source>
</evidence>
<evidence type="ECO:0000256" key="1">
    <source>
        <dbReference type="ARBA" id="ARBA00022617"/>
    </source>
</evidence>
<feature type="binding site" description="axial binding residue" evidence="5">
    <location>
        <position position="220"/>
    </location>
    <ligand>
        <name>heme c</name>
        <dbReference type="ChEBI" id="CHEBI:61717"/>
        <label>2</label>
    </ligand>
    <ligandPart>
        <name>Fe</name>
        <dbReference type="ChEBI" id="CHEBI:18248"/>
    </ligandPart>
</feature>
<comment type="caution">
    <text evidence="8">The sequence shown here is derived from an EMBL/GenBank/DDBJ whole genome shotgun (WGS) entry which is preliminary data.</text>
</comment>
<feature type="binding site" description="covalent" evidence="4">
    <location>
        <position position="70"/>
    </location>
    <ligand>
        <name>heme c</name>
        <dbReference type="ChEBI" id="CHEBI:61717"/>
        <label>1</label>
    </ligand>
</feature>
<evidence type="ECO:0000256" key="2">
    <source>
        <dbReference type="ARBA" id="ARBA00022723"/>
    </source>
</evidence>
<dbReference type="InterPro" id="IPR051459">
    <property type="entry name" value="Cytochrome_c-type_DH"/>
</dbReference>
<dbReference type="Proteomes" id="UP000295382">
    <property type="component" value="Unassembled WGS sequence"/>
</dbReference>
<dbReference type="GO" id="GO:0016614">
    <property type="term" value="F:oxidoreductase activity, acting on CH-OH group of donors"/>
    <property type="evidence" value="ECO:0007669"/>
    <property type="project" value="InterPro"/>
</dbReference>
<dbReference type="Pfam" id="PF00034">
    <property type="entry name" value="Cytochrom_C"/>
    <property type="match status" value="3"/>
</dbReference>
<dbReference type="Gene3D" id="1.10.760.10">
    <property type="entry name" value="Cytochrome c-like domain"/>
    <property type="match status" value="3"/>
</dbReference>
<dbReference type="GO" id="GO:0016020">
    <property type="term" value="C:membrane"/>
    <property type="evidence" value="ECO:0007669"/>
    <property type="project" value="InterPro"/>
</dbReference>
<evidence type="ECO:0000259" key="7">
    <source>
        <dbReference type="PROSITE" id="PS51007"/>
    </source>
</evidence>
<name>A0A4R3HW74_PAULE</name>
<dbReference type="GO" id="GO:0020037">
    <property type="term" value="F:heme binding"/>
    <property type="evidence" value="ECO:0007669"/>
    <property type="project" value="InterPro"/>
</dbReference>
<evidence type="ECO:0000256" key="4">
    <source>
        <dbReference type="PIRSR" id="PIRSR000018-50"/>
    </source>
</evidence>
<feature type="domain" description="Cytochrome c" evidence="7">
    <location>
        <begin position="56"/>
        <end position="159"/>
    </location>
</feature>
<feature type="binding site" description="covalent" evidence="4">
    <location>
        <position position="73"/>
    </location>
    <ligand>
        <name>heme c</name>
        <dbReference type="ChEBI" id="CHEBI:61717"/>
        <label>1</label>
    </ligand>
</feature>
<organism evidence="8 9">
    <name type="scientific">Paucimonas lemoignei</name>
    <name type="common">Pseudomonas lemoignei</name>
    <dbReference type="NCBI Taxonomy" id="29443"/>
    <lineage>
        <taxon>Bacteria</taxon>
        <taxon>Pseudomonadati</taxon>
        <taxon>Pseudomonadota</taxon>
        <taxon>Betaproteobacteria</taxon>
        <taxon>Burkholderiales</taxon>
        <taxon>Burkholderiaceae</taxon>
        <taxon>Paucimonas</taxon>
    </lineage>
</organism>
<keyword evidence="1 4" id="KW-0349">Heme</keyword>
<keyword evidence="2 5" id="KW-0479">Metal-binding</keyword>
<dbReference type="AlphaFoldDB" id="A0A4R3HW74"/>
<dbReference type="GO" id="GO:0009055">
    <property type="term" value="F:electron transfer activity"/>
    <property type="evidence" value="ECO:0007669"/>
    <property type="project" value="InterPro"/>
</dbReference>